<feature type="transmembrane region" description="Helical" evidence="1">
    <location>
        <begin position="27"/>
        <end position="53"/>
    </location>
</feature>
<evidence type="ECO:0000313" key="3">
    <source>
        <dbReference type="Proteomes" id="UP000295632"/>
    </source>
</evidence>
<keyword evidence="3" id="KW-1185">Reference proteome</keyword>
<organism evidence="2 3">
    <name type="scientific">Aureibacillus halotolerans</name>
    <dbReference type="NCBI Taxonomy" id="1508390"/>
    <lineage>
        <taxon>Bacteria</taxon>
        <taxon>Bacillati</taxon>
        <taxon>Bacillota</taxon>
        <taxon>Bacilli</taxon>
        <taxon>Bacillales</taxon>
        <taxon>Bacillaceae</taxon>
        <taxon>Aureibacillus</taxon>
    </lineage>
</organism>
<sequence>MKWLLLGEVLLLLVAFGLFLVGLLGQFPLILAVILLFLTVFALVSSIQSIPLLKVKKK</sequence>
<keyword evidence="1" id="KW-1133">Transmembrane helix</keyword>
<comment type="caution">
    <text evidence="2">The sequence shown here is derived from an EMBL/GenBank/DDBJ whole genome shotgun (WGS) entry which is preliminary data.</text>
</comment>
<dbReference type="Proteomes" id="UP000295632">
    <property type="component" value="Unassembled WGS sequence"/>
</dbReference>
<protein>
    <submittedName>
        <fullName evidence="2">Uncharacterized protein</fullName>
    </submittedName>
</protein>
<dbReference type="EMBL" id="SNYJ01000002">
    <property type="protein sequence ID" value="TDQ42138.1"/>
    <property type="molecule type" value="Genomic_DNA"/>
</dbReference>
<dbReference type="RefSeq" id="WP_166639139.1">
    <property type="nucleotide sequence ID" value="NZ_SNYJ01000002.1"/>
</dbReference>
<reference evidence="2 3" key="1">
    <citation type="submission" date="2019-03" db="EMBL/GenBank/DDBJ databases">
        <title>Genomic Encyclopedia of Type Strains, Phase IV (KMG-IV): sequencing the most valuable type-strain genomes for metagenomic binning, comparative biology and taxonomic classification.</title>
        <authorList>
            <person name="Goeker M."/>
        </authorList>
    </citation>
    <scope>NUCLEOTIDE SEQUENCE [LARGE SCALE GENOMIC DNA]</scope>
    <source>
        <strain evidence="2 3">DSM 28697</strain>
    </source>
</reference>
<name>A0A4R6U6L5_9BACI</name>
<evidence type="ECO:0000256" key="1">
    <source>
        <dbReference type="SAM" id="Phobius"/>
    </source>
</evidence>
<keyword evidence="1" id="KW-0812">Transmembrane</keyword>
<dbReference type="AlphaFoldDB" id="A0A4R6U6L5"/>
<proteinExistence type="predicted"/>
<evidence type="ECO:0000313" key="2">
    <source>
        <dbReference type="EMBL" id="TDQ42138.1"/>
    </source>
</evidence>
<gene>
    <name evidence="2" type="ORF">EV213_102168</name>
</gene>
<accession>A0A4R6U6L5</accession>
<keyword evidence="1" id="KW-0472">Membrane</keyword>